<organism evidence="1">
    <name type="scientific">Deinococcus sonorensis KR-87</name>
    <dbReference type="NCBI Taxonomy" id="694439"/>
    <lineage>
        <taxon>Bacteria</taxon>
        <taxon>Thermotogati</taxon>
        <taxon>Deinococcota</taxon>
        <taxon>Deinococci</taxon>
        <taxon>Deinococcales</taxon>
        <taxon>Deinococcaceae</taxon>
        <taxon>Deinococcus</taxon>
    </lineage>
</organism>
<accession>A0AAU7U6U5</accession>
<dbReference type="RefSeq" id="WP_350242219.1">
    <property type="nucleotide sequence ID" value="NZ_CP158298.1"/>
</dbReference>
<sequence length="63" mass="6541">MLIERELTGITVNTSPGFTAPTLHTFAGTETVERGARQPVSALDVDGPTGCSVRAVDGEAARL</sequence>
<dbReference type="KEGG" id="dsc:ABOD76_03755"/>
<protein>
    <submittedName>
        <fullName evidence="1">Uncharacterized protein</fullName>
    </submittedName>
</protein>
<evidence type="ECO:0000313" key="1">
    <source>
        <dbReference type="EMBL" id="XBV84181.1"/>
    </source>
</evidence>
<name>A0AAU7U6U5_9DEIO</name>
<reference evidence="1" key="1">
    <citation type="submission" date="2024-06" db="EMBL/GenBank/DDBJ databases">
        <title>Draft Genome Sequence of Deinococcus sonorensis Type Strain KR-87, a Biofilm Producing Representative of the Genus Deinococcus.</title>
        <authorList>
            <person name="Boren L.S."/>
            <person name="Grosso R.A."/>
            <person name="Hugenberg-Cox A.N."/>
            <person name="Hill J.T.E."/>
            <person name="Albert C.M."/>
            <person name="Tuohy J.M."/>
        </authorList>
    </citation>
    <scope>NUCLEOTIDE SEQUENCE</scope>
    <source>
        <strain evidence="1">KR-87</strain>
        <plasmid evidence="1">pDson03</plasmid>
    </source>
</reference>
<geneLocation type="plasmid" evidence="1">
    <name>pDson03</name>
</geneLocation>
<dbReference type="AlphaFoldDB" id="A0AAU7U6U5"/>
<keyword evidence="1" id="KW-0614">Plasmid</keyword>
<dbReference type="EMBL" id="CP158298">
    <property type="protein sequence ID" value="XBV84181.1"/>
    <property type="molecule type" value="Genomic_DNA"/>
</dbReference>
<gene>
    <name evidence="1" type="ORF">ABOD76_03755</name>
</gene>
<proteinExistence type="predicted"/>